<keyword evidence="3" id="KW-1185">Reference proteome</keyword>
<gene>
    <name evidence="2" type="ORF">PoB_002741100</name>
</gene>
<accession>A0AAV3ZYC0</accession>
<feature type="region of interest" description="Disordered" evidence="1">
    <location>
        <begin position="1"/>
        <end position="40"/>
    </location>
</feature>
<name>A0AAV3ZYC0_9GAST</name>
<feature type="compositionally biased region" description="Basic residues" evidence="1">
    <location>
        <begin position="31"/>
        <end position="40"/>
    </location>
</feature>
<comment type="caution">
    <text evidence="2">The sequence shown here is derived from an EMBL/GenBank/DDBJ whole genome shotgun (WGS) entry which is preliminary data.</text>
</comment>
<evidence type="ECO:0000256" key="1">
    <source>
        <dbReference type="SAM" id="MobiDB-lite"/>
    </source>
</evidence>
<dbReference type="Proteomes" id="UP000735302">
    <property type="component" value="Unassembled WGS sequence"/>
</dbReference>
<evidence type="ECO:0000313" key="3">
    <source>
        <dbReference type="Proteomes" id="UP000735302"/>
    </source>
</evidence>
<dbReference type="EMBL" id="BLXT01003176">
    <property type="protein sequence ID" value="GFO00906.1"/>
    <property type="molecule type" value="Genomic_DNA"/>
</dbReference>
<evidence type="ECO:0000313" key="2">
    <source>
        <dbReference type="EMBL" id="GFO00906.1"/>
    </source>
</evidence>
<protein>
    <submittedName>
        <fullName evidence="2">Uncharacterized protein</fullName>
    </submittedName>
</protein>
<proteinExistence type="predicted"/>
<dbReference type="AlphaFoldDB" id="A0AAV3ZYC0"/>
<organism evidence="2 3">
    <name type="scientific">Plakobranchus ocellatus</name>
    <dbReference type="NCBI Taxonomy" id="259542"/>
    <lineage>
        <taxon>Eukaryota</taxon>
        <taxon>Metazoa</taxon>
        <taxon>Spiralia</taxon>
        <taxon>Lophotrochozoa</taxon>
        <taxon>Mollusca</taxon>
        <taxon>Gastropoda</taxon>
        <taxon>Heterobranchia</taxon>
        <taxon>Euthyneura</taxon>
        <taxon>Panpulmonata</taxon>
        <taxon>Sacoglossa</taxon>
        <taxon>Placobranchoidea</taxon>
        <taxon>Plakobranchidae</taxon>
        <taxon>Plakobranchus</taxon>
    </lineage>
</organism>
<sequence>MEAYGLATGADSTRLARQRQQKRLDDSQYAAKKKMVKRRQQRREARRKLLAELQEAEGGQAYGAGIG</sequence>
<reference evidence="2 3" key="1">
    <citation type="journal article" date="2021" name="Elife">
        <title>Chloroplast acquisition without the gene transfer in kleptoplastic sea slugs, Plakobranchus ocellatus.</title>
        <authorList>
            <person name="Maeda T."/>
            <person name="Takahashi S."/>
            <person name="Yoshida T."/>
            <person name="Shimamura S."/>
            <person name="Takaki Y."/>
            <person name="Nagai Y."/>
            <person name="Toyoda A."/>
            <person name="Suzuki Y."/>
            <person name="Arimoto A."/>
            <person name="Ishii H."/>
            <person name="Satoh N."/>
            <person name="Nishiyama T."/>
            <person name="Hasebe M."/>
            <person name="Maruyama T."/>
            <person name="Minagawa J."/>
            <person name="Obokata J."/>
            <person name="Shigenobu S."/>
        </authorList>
    </citation>
    <scope>NUCLEOTIDE SEQUENCE [LARGE SCALE GENOMIC DNA]</scope>
</reference>